<feature type="transmembrane region" description="Helical" evidence="1">
    <location>
        <begin position="200"/>
        <end position="223"/>
    </location>
</feature>
<dbReference type="RefSeq" id="WP_169575131.1">
    <property type="nucleotide sequence ID" value="NZ_JABBFV010000026.1"/>
</dbReference>
<keyword evidence="4" id="KW-1185">Reference proteome</keyword>
<evidence type="ECO:0000259" key="2">
    <source>
        <dbReference type="PROSITE" id="PS50109"/>
    </source>
</evidence>
<dbReference type="InterPro" id="IPR036890">
    <property type="entry name" value="HATPase_C_sf"/>
</dbReference>
<sequence length="531" mass="57711">MQIWAIHQHLIERVSHVRAETWLLLLIYPLAFKAAHMAASPWGGAHFFSLWYPAAGVRFALLWRVGARFTPLIMIEECLVQVATGTVELHHPEFLNHLGGVARAPLAYGAMVALVRFIETKGRSELAIAPMPFGLATVLSPTLAAFVAGLWEWIWPGLSTDLSTQPFATMIAAFLIGDLLGVLLLAPALLWLFDPSNRWGLGILSGTRAIEAAIVFLAGWLLAAGLASVQPQIAVMPVLIAAIWAGIRCGRHGAWAAIILSAAIILPWSAAEQSVSTRLALHMTLAAMAIAAYLAGSFAEAQLTARQDIGRRDRMLFQAERLKTLRAMSVAIIHEISQPLSTLAIETRHLSKLADDGDWDRADMAQSIELIDRKTALIADMVRRLRSFGGRSVDEPSTISVAQLLRDCVTILEREALDKQCQIRLEPVDSQLVVMGHEIELMQILINLLRNAIAASPGTSISICVTCAKDAVAIAVENRLVQPGRDPGGMGIGLMVARAIANAHGGDLVREKDSDKVRHTVQLPFEMMSHG</sequence>
<protein>
    <submittedName>
        <fullName evidence="3">HAMP domain-containing histidine kinase</fullName>
    </submittedName>
</protein>
<dbReference type="Pfam" id="PF02518">
    <property type="entry name" value="HATPase_c"/>
    <property type="match status" value="1"/>
</dbReference>
<name>A0A7X9WZP6_9SPHN</name>
<dbReference type="PROSITE" id="PS50109">
    <property type="entry name" value="HIS_KIN"/>
    <property type="match status" value="1"/>
</dbReference>
<gene>
    <name evidence="3" type="ORF">HHL08_22125</name>
</gene>
<feature type="transmembrane region" description="Helical" evidence="1">
    <location>
        <begin position="171"/>
        <end position="193"/>
    </location>
</feature>
<feature type="transmembrane region" description="Helical" evidence="1">
    <location>
        <begin position="21"/>
        <end position="39"/>
    </location>
</feature>
<dbReference type="PANTHER" id="PTHR43065:SF42">
    <property type="entry name" value="TWO-COMPONENT SENSOR PPRA"/>
    <property type="match status" value="1"/>
</dbReference>
<dbReference type="CDD" id="cd00075">
    <property type="entry name" value="HATPase"/>
    <property type="match status" value="1"/>
</dbReference>
<dbReference type="SUPFAM" id="SSF55874">
    <property type="entry name" value="ATPase domain of HSP90 chaperone/DNA topoisomerase II/histidine kinase"/>
    <property type="match status" value="1"/>
</dbReference>
<reference evidence="3 4" key="1">
    <citation type="submission" date="2020-04" db="EMBL/GenBank/DDBJ databases">
        <title>Sphingobium sp. AR-3-1 isolated from Arctic soil.</title>
        <authorList>
            <person name="Dahal R.H."/>
            <person name="Chaudhary D.K."/>
        </authorList>
    </citation>
    <scope>NUCLEOTIDE SEQUENCE [LARGE SCALE GENOMIC DNA]</scope>
    <source>
        <strain evidence="3 4">AR-3-1</strain>
    </source>
</reference>
<evidence type="ECO:0000256" key="1">
    <source>
        <dbReference type="SAM" id="Phobius"/>
    </source>
</evidence>
<dbReference type="InterPro" id="IPR003594">
    <property type="entry name" value="HATPase_dom"/>
</dbReference>
<keyword evidence="1" id="KW-0812">Transmembrane</keyword>
<feature type="transmembrane region" description="Helical" evidence="1">
    <location>
        <begin position="229"/>
        <end position="247"/>
    </location>
</feature>
<dbReference type="SMART" id="SM00387">
    <property type="entry name" value="HATPase_c"/>
    <property type="match status" value="1"/>
</dbReference>
<feature type="transmembrane region" description="Helical" evidence="1">
    <location>
        <begin position="126"/>
        <end position="151"/>
    </location>
</feature>
<dbReference type="Gene3D" id="3.30.565.10">
    <property type="entry name" value="Histidine kinase-like ATPase, C-terminal domain"/>
    <property type="match status" value="1"/>
</dbReference>
<feature type="domain" description="Histidine kinase" evidence="2">
    <location>
        <begin position="331"/>
        <end position="527"/>
    </location>
</feature>
<keyword evidence="1" id="KW-0472">Membrane</keyword>
<dbReference type="InterPro" id="IPR005467">
    <property type="entry name" value="His_kinase_dom"/>
</dbReference>
<proteinExistence type="predicted"/>
<dbReference type="Gene3D" id="1.10.287.130">
    <property type="match status" value="1"/>
</dbReference>
<keyword evidence="3" id="KW-0418">Kinase</keyword>
<evidence type="ECO:0000313" key="3">
    <source>
        <dbReference type="EMBL" id="NML12797.1"/>
    </source>
</evidence>
<feature type="transmembrane region" description="Helical" evidence="1">
    <location>
        <begin position="283"/>
        <end position="305"/>
    </location>
</feature>
<accession>A0A7X9WZP6</accession>
<feature type="transmembrane region" description="Helical" evidence="1">
    <location>
        <begin position="254"/>
        <end position="271"/>
    </location>
</feature>
<evidence type="ECO:0000313" key="4">
    <source>
        <dbReference type="Proteomes" id="UP000519023"/>
    </source>
</evidence>
<comment type="caution">
    <text evidence="3">The sequence shown here is derived from an EMBL/GenBank/DDBJ whole genome shotgun (WGS) entry which is preliminary data.</text>
</comment>
<dbReference type="PANTHER" id="PTHR43065">
    <property type="entry name" value="SENSOR HISTIDINE KINASE"/>
    <property type="match status" value="1"/>
</dbReference>
<organism evidence="3 4">
    <name type="scientific">Sphingobium psychrophilum</name>
    <dbReference type="NCBI Taxonomy" id="2728834"/>
    <lineage>
        <taxon>Bacteria</taxon>
        <taxon>Pseudomonadati</taxon>
        <taxon>Pseudomonadota</taxon>
        <taxon>Alphaproteobacteria</taxon>
        <taxon>Sphingomonadales</taxon>
        <taxon>Sphingomonadaceae</taxon>
        <taxon>Sphingobium</taxon>
    </lineage>
</organism>
<keyword evidence="1" id="KW-1133">Transmembrane helix</keyword>
<keyword evidence="3" id="KW-0808">Transferase</keyword>
<dbReference type="EMBL" id="JABBFV010000026">
    <property type="protein sequence ID" value="NML12797.1"/>
    <property type="molecule type" value="Genomic_DNA"/>
</dbReference>
<dbReference type="Proteomes" id="UP000519023">
    <property type="component" value="Unassembled WGS sequence"/>
</dbReference>
<dbReference type="GO" id="GO:0016301">
    <property type="term" value="F:kinase activity"/>
    <property type="evidence" value="ECO:0007669"/>
    <property type="project" value="UniProtKB-KW"/>
</dbReference>
<dbReference type="AlphaFoldDB" id="A0A7X9WZP6"/>